<dbReference type="Gene3D" id="3.40.50.2300">
    <property type="match status" value="1"/>
</dbReference>
<evidence type="ECO:0000259" key="7">
    <source>
        <dbReference type="PROSITE" id="PS50042"/>
    </source>
</evidence>
<dbReference type="Proteomes" id="UP001245285">
    <property type="component" value="Unassembled WGS sequence"/>
</dbReference>
<evidence type="ECO:0000256" key="6">
    <source>
        <dbReference type="PROSITE-ProRule" id="PRU00169"/>
    </source>
</evidence>
<evidence type="ECO:0000256" key="2">
    <source>
        <dbReference type="ARBA" id="ARBA00023012"/>
    </source>
</evidence>
<dbReference type="PANTHER" id="PTHR48111">
    <property type="entry name" value="REGULATOR OF RPOS"/>
    <property type="match status" value="1"/>
</dbReference>
<proteinExistence type="predicted"/>
<dbReference type="CDD" id="cd00038">
    <property type="entry name" value="CAP_ED"/>
    <property type="match status" value="1"/>
</dbReference>
<keyword evidence="5" id="KW-0804">Transcription</keyword>
<gene>
    <name evidence="10" type="ORF">RM545_09735</name>
</gene>
<dbReference type="SUPFAM" id="SSF52172">
    <property type="entry name" value="CheY-like"/>
    <property type="match status" value="1"/>
</dbReference>
<keyword evidence="11" id="KW-1185">Reference proteome</keyword>
<name>A0ABU3CKU6_9FLAO</name>
<dbReference type="SMART" id="SM00100">
    <property type="entry name" value="cNMP"/>
    <property type="match status" value="1"/>
</dbReference>
<keyword evidence="2" id="KW-0902">Two-component regulatory system</keyword>
<evidence type="ECO:0000256" key="5">
    <source>
        <dbReference type="ARBA" id="ARBA00023163"/>
    </source>
</evidence>
<dbReference type="InterPro" id="IPR014710">
    <property type="entry name" value="RmlC-like_jellyroll"/>
</dbReference>
<dbReference type="InterPro" id="IPR012318">
    <property type="entry name" value="HTH_CRP"/>
</dbReference>
<dbReference type="Pfam" id="PF00072">
    <property type="entry name" value="Response_reg"/>
    <property type="match status" value="1"/>
</dbReference>
<dbReference type="SUPFAM" id="SSF46785">
    <property type="entry name" value="Winged helix' DNA-binding domain"/>
    <property type="match status" value="1"/>
</dbReference>
<organism evidence="10 11">
    <name type="scientific">Autumnicola lenta</name>
    <dbReference type="NCBI Taxonomy" id="3075593"/>
    <lineage>
        <taxon>Bacteria</taxon>
        <taxon>Pseudomonadati</taxon>
        <taxon>Bacteroidota</taxon>
        <taxon>Flavobacteriia</taxon>
        <taxon>Flavobacteriales</taxon>
        <taxon>Flavobacteriaceae</taxon>
        <taxon>Autumnicola</taxon>
    </lineage>
</organism>
<keyword evidence="4" id="KW-0238">DNA-binding</keyword>
<dbReference type="InterPro" id="IPR039420">
    <property type="entry name" value="WalR-like"/>
</dbReference>
<dbReference type="SMART" id="SM00419">
    <property type="entry name" value="HTH_CRP"/>
    <property type="match status" value="1"/>
</dbReference>
<dbReference type="InterPro" id="IPR001789">
    <property type="entry name" value="Sig_transdc_resp-reg_receiver"/>
</dbReference>
<dbReference type="InterPro" id="IPR036388">
    <property type="entry name" value="WH-like_DNA-bd_sf"/>
</dbReference>
<evidence type="ECO:0000256" key="4">
    <source>
        <dbReference type="ARBA" id="ARBA00023125"/>
    </source>
</evidence>
<feature type="domain" description="Cyclic nucleotide-binding" evidence="7">
    <location>
        <begin position="147"/>
        <end position="260"/>
    </location>
</feature>
<dbReference type="PROSITE" id="PS50042">
    <property type="entry name" value="CNMP_BINDING_3"/>
    <property type="match status" value="1"/>
</dbReference>
<sequence length="349" mass="39247">MKKILLIEDDVTVRENTAELLELSDYEIETASNGRLGVEKAKKILPDVIVCDIMMPEMDGYGVLEELSKNEETIDIPFIFLSAKTEHKDIRKGMDLGADDYLTKPFEEEDLLSAIESRLARVAIINSFKNKRKKTPQPEESSLKGLEDLRSLISKNELLEFKKGENIYEPGKQASFFYLVKSGVVKAHRMDSQGKELITELFKDDDFFGNISLNNASPYQDFATAMEDTRLYAVSKEELHKILANNGRVTLELVEILSNNLSGLKEQLMGMAYGSVRKKTANTILLFAEKIKKHPLKSIRISRADLAGVAGMAPESLIRTLSDFKKEGLIEIEGRNIKLLNSQALKKVV</sequence>
<dbReference type="PROSITE" id="PS51063">
    <property type="entry name" value="HTH_CRP_2"/>
    <property type="match status" value="1"/>
</dbReference>
<dbReference type="Gene3D" id="1.10.10.10">
    <property type="entry name" value="Winged helix-like DNA-binding domain superfamily/Winged helix DNA-binding domain"/>
    <property type="match status" value="1"/>
</dbReference>
<dbReference type="Pfam" id="PF13545">
    <property type="entry name" value="HTH_Crp_2"/>
    <property type="match status" value="1"/>
</dbReference>
<dbReference type="SUPFAM" id="SSF51206">
    <property type="entry name" value="cAMP-binding domain-like"/>
    <property type="match status" value="1"/>
</dbReference>
<evidence type="ECO:0000313" key="10">
    <source>
        <dbReference type="EMBL" id="MDT0646972.1"/>
    </source>
</evidence>
<dbReference type="SMART" id="SM00448">
    <property type="entry name" value="REC"/>
    <property type="match status" value="1"/>
</dbReference>
<dbReference type="RefSeq" id="WP_311495135.1">
    <property type="nucleotide sequence ID" value="NZ_JAVRHO010000012.1"/>
</dbReference>
<feature type="domain" description="Response regulatory" evidence="8">
    <location>
        <begin position="3"/>
        <end position="119"/>
    </location>
</feature>
<dbReference type="PANTHER" id="PTHR48111:SF1">
    <property type="entry name" value="TWO-COMPONENT RESPONSE REGULATOR ORR33"/>
    <property type="match status" value="1"/>
</dbReference>
<evidence type="ECO:0000313" key="11">
    <source>
        <dbReference type="Proteomes" id="UP001245285"/>
    </source>
</evidence>
<keyword evidence="1 6" id="KW-0597">Phosphoprotein</keyword>
<evidence type="ECO:0000256" key="3">
    <source>
        <dbReference type="ARBA" id="ARBA00023015"/>
    </source>
</evidence>
<protein>
    <submittedName>
        <fullName evidence="10">Response regulator</fullName>
    </submittedName>
</protein>
<evidence type="ECO:0000256" key="1">
    <source>
        <dbReference type="ARBA" id="ARBA00022553"/>
    </source>
</evidence>
<keyword evidence="3" id="KW-0805">Transcription regulation</keyword>
<dbReference type="Gene3D" id="2.60.120.10">
    <property type="entry name" value="Jelly Rolls"/>
    <property type="match status" value="1"/>
</dbReference>
<dbReference type="PROSITE" id="PS50110">
    <property type="entry name" value="RESPONSE_REGULATORY"/>
    <property type="match status" value="1"/>
</dbReference>
<feature type="domain" description="HTH crp-type" evidence="9">
    <location>
        <begin position="274"/>
        <end position="343"/>
    </location>
</feature>
<dbReference type="CDD" id="cd17574">
    <property type="entry name" value="REC_OmpR"/>
    <property type="match status" value="1"/>
</dbReference>
<dbReference type="InterPro" id="IPR011006">
    <property type="entry name" value="CheY-like_superfamily"/>
</dbReference>
<dbReference type="Pfam" id="PF00027">
    <property type="entry name" value="cNMP_binding"/>
    <property type="match status" value="1"/>
</dbReference>
<dbReference type="InterPro" id="IPR036390">
    <property type="entry name" value="WH_DNA-bd_sf"/>
</dbReference>
<accession>A0ABU3CKU6</accession>
<dbReference type="EMBL" id="JAVRHO010000012">
    <property type="protein sequence ID" value="MDT0646972.1"/>
    <property type="molecule type" value="Genomic_DNA"/>
</dbReference>
<feature type="modified residue" description="4-aspartylphosphate" evidence="6">
    <location>
        <position position="52"/>
    </location>
</feature>
<comment type="caution">
    <text evidence="10">The sequence shown here is derived from an EMBL/GenBank/DDBJ whole genome shotgun (WGS) entry which is preliminary data.</text>
</comment>
<evidence type="ECO:0000259" key="9">
    <source>
        <dbReference type="PROSITE" id="PS51063"/>
    </source>
</evidence>
<evidence type="ECO:0000259" key="8">
    <source>
        <dbReference type="PROSITE" id="PS50110"/>
    </source>
</evidence>
<dbReference type="InterPro" id="IPR018490">
    <property type="entry name" value="cNMP-bd_dom_sf"/>
</dbReference>
<dbReference type="InterPro" id="IPR000595">
    <property type="entry name" value="cNMP-bd_dom"/>
</dbReference>
<reference evidence="10 11" key="1">
    <citation type="submission" date="2023-09" db="EMBL/GenBank/DDBJ databases">
        <authorList>
            <person name="Rey-Velasco X."/>
        </authorList>
    </citation>
    <scope>NUCLEOTIDE SEQUENCE [LARGE SCALE GENOMIC DNA]</scope>
    <source>
        <strain evidence="10 11">F260</strain>
    </source>
</reference>